<dbReference type="EMBL" id="QPMT01000002">
    <property type="protein sequence ID" value="KAF4866080.1"/>
    <property type="molecule type" value="Genomic_DNA"/>
</dbReference>
<sequence>MLPLSLVSTYREYKRDTDVLASWLALTARSHGYKGDVASASNEAGDGSKAETQTVKGDDTGKGNDNGRPSKYKVAIRNFVPLAESIAWTKPAISTPPSIVNTINRVITARSDFASKVKDFSGLDAHAVEAHAYFVGIIEKVQDILVPKDVAKTRQFVAPSDEETTNQFAALHFEDPSIDFLNAPDIDKPMAQATPAAPASHAPKYEAETSDELNTLDAIIIFALMASDLARVRVVIIDTWGRNARGELTLSAAALTTSAAVDLANHAVKDVLPIFEAQRGVWEVAQQFVALVCAKNGVDSETLSYSQGSTLMSEDMYTTYDRSLLCVYATLDACLQSMKKGKDLEVPVFSGPKSLDWVMKRRGLSGSQRFDQDQDAVIRLVSNYLILSNHVTKSEWPVEDEILRGIREMKATGSVPFYLVLAAQIHVDIQQNLGILTMNPSQKMVEELNSMKSDLNNEMGDKTDFERSLAVTTQPSMWPVARDRIARDMIEMMDKLLKDPCHQAKLRISGTPAQQVAEASFFRDSPYMSGLVVAYCRNYIKEAGIDLANFWATFVSTAHVYNAVKQLDLLRKPWRDLEIALSGAGLESKLFTGPPPTDGKDFYRKYSLQLGFSAVNFANLHKKAGKANAEAAGTKIAPQAEKRLIQHEHVASTFTSLVSKYSYDGSTTEWADLLVRNIAESTTRHGETLFGDHGANRFKKIASKVQRKEEAESRPKPNEENDTEAGNRLSPWDTAIQLRMALQEESVEFEFPYLEFHRSARSTMEVIKGIVMEALKEFLSPGLAEEDIETQLAVQLLFKSCDADAKEYDGLFAMRCVADHFNHFIKTQGHPVEEYLCGKGLKEFCHVEPEKGESRR</sequence>
<dbReference type="PANTHER" id="PTHR38795:SF1">
    <property type="entry name" value="DUF6604 DOMAIN-CONTAINING PROTEIN"/>
    <property type="match status" value="1"/>
</dbReference>
<dbReference type="OrthoDB" id="5238236at2759"/>
<feature type="region of interest" description="Disordered" evidence="1">
    <location>
        <begin position="703"/>
        <end position="729"/>
    </location>
</feature>
<dbReference type="InterPro" id="IPR046539">
    <property type="entry name" value="DUF6604"/>
</dbReference>
<feature type="compositionally biased region" description="Basic and acidic residues" evidence="1">
    <location>
        <begin position="706"/>
        <end position="719"/>
    </location>
</feature>
<organism evidence="3 4">
    <name type="scientific">Colletotrichum siamense</name>
    <name type="common">Anthracnose fungus</name>
    <dbReference type="NCBI Taxonomy" id="690259"/>
    <lineage>
        <taxon>Eukaryota</taxon>
        <taxon>Fungi</taxon>
        <taxon>Dikarya</taxon>
        <taxon>Ascomycota</taxon>
        <taxon>Pezizomycotina</taxon>
        <taxon>Sordariomycetes</taxon>
        <taxon>Hypocreomycetidae</taxon>
        <taxon>Glomerellales</taxon>
        <taxon>Glomerellaceae</taxon>
        <taxon>Colletotrichum</taxon>
        <taxon>Colletotrichum gloeosporioides species complex</taxon>
    </lineage>
</organism>
<evidence type="ECO:0000256" key="1">
    <source>
        <dbReference type="SAM" id="MobiDB-lite"/>
    </source>
</evidence>
<protein>
    <recommendedName>
        <fullName evidence="2">DUF6604 domain-containing protein</fullName>
    </recommendedName>
</protein>
<keyword evidence="4" id="KW-1185">Reference proteome</keyword>
<accession>A0A9P5F4B8</accession>
<dbReference type="AlphaFoldDB" id="A0A9P5F4B8"/>
<comment type="caution">
    <text evidence="3">The sequence shown here is derived from an EMBL/GenBank/DDBJ whole genome shotgun (WGS) entry which is preliminary data.</text>
</comment>
<gene>
    <name evidence="3" type="ORF">CGCSCA2_v001238</name>
</gene>
<dbReference type="Proteomes" id="UP000711996">
    <property type="component" value="Unassembled WGS sequence"/>
</dbReference>
<dbReference type="Pfam" id="PF20253">
    <property type="entry name" value="DUF6604"/>
    <property type="match status" value="1"/>
</dbReference>
<feature type="region of interest" description="Disordered" evidence="1">
    <location>
        <begin position="37"/>
        <end position="69"/>
    </location>
</feature>
<name>A0A9P5F4B8_COLSI</name>
<reference evidence="3" key="1">
    <citation type="submission" date="2019-06" db="EMBL/GenBank/DDBJ databases">
        <authorList>
            <person name="Gan P."/>
            <person name="Shirasu K."/>
        </authorList>
    </citation>
    <scope>NUCLEOTIDE SEQUENCE [LARGE SCALE GENOMIC DNA]</scope>
    <source>
        <strain evidence="3">CAD2</strain>
    </source>
</reference>
<proteinExistence type="predicted"/>
<feature type="domain" description="DUF6604" evidence="2">
    <location>
        <begin position="11"/>
        <end position="272"/>
    </location>
</feature>
<evidence type="ECO:0000313" key="4">
    <source>
        <dbReference type="Proteomes" id="UP000711996"/>
    </source>
</evidence>
<evidence type="ECO:0000259" key="2">
    <source>
        <dbReference type="Pfam" id="PF20253"/>
    </source>
</evidence>
<dbReference type="PANTHER" id="PTHR38795">
    <property type="entry name" value="DUF6604 DOMAIN-CONTAINING PROTEIN"/>
    <property type="match status" value="1"/>
</dbReference>
<evidence type="ECO:0000313" key="3">
    <source>
        <dbReference type="EMBL" id="KAF4866080.1"/>
    </source>
</evidence>